<dbReference type="InterPro" id="IPR010428">
    <property type="entry name" value="Zincin_1"/>
</dbReference>
<dbReference type="AlphaFoldDB" id="A0A1F6VLU6"/>
<organism evidence="1 2">
    <name type="scientific">Candidatus Nomurabacteria bacterium RIFCSPHIGHO2_01_FULL_42_16</name>
    <dbReference type="NCBI Taxonomy" id="1801743"/>
    <lineage>
        <taxon>Bacteria</taxon>
        <taxon>Candidatus Nomuraibacteriota</taxon>
    </lineage>
</organism>
<evidence type="ECO:0000313" key="1">
    <source>
        <dbReference type="EMBL" id="OGI70657.1"/>
    </source>
</evidence>
<dbReference type="SUPFAM" id="SSF55486">
    <property type="entry name" value="Metalloproteases ('zincins'), catalytic domain"/>
    <property type="match status" value="1"/>
</dbReference>
<gene>
    <name evidence="1" type="ORF">A2824_01090</name>
</gene>
<dbReference type="Gene3D" id="3.30.2010.20">
    <property type="match status" value="1"/>
</dbReference>
<dbReference type="Pfam" id="PF06262">
    <property type="entry name" value="Zincin_1"/>
    <property type="match status" value="1"/>
</dbReference>
<dbReference type="STRING" id="1801743.A2824_01090"/>
<accession>A0A1F6VLU6</accession>
<dbReference type="Proteomes" id="UP000178059">
    <property type="component" value="Unassembled WGS sequence"/>
</dbReference>
<dbReference type="CDD" id="cd12952">
    <property type="entry name" value="MMP_ACEL2062"/>
    <property type="match status" value="1"/>
</dbReference>
<sequence length="138" mass="16061">MLQKMTKEEFEKLVAAASEELPERIRAKIKNVAFLTEDKIRRRKKGELGLKLGESLLGLYEGVPRTERGSGYFGVLPDKITIFKEPIEEICASDPKKIRQLVFEVVWHEVGHHFGFDEPSIRKLEKERFFSNKFTHDK</sequence>
<evidence type="ECO:0008006" key="3">
    <source>
        <dbReference type="Google" id="ProtNLM"/>
    </source>
</evidence>
<reference evidence="1 2" key="1">
    <citation type="journal article" date="2016" name="Nat. Commun.">
        <title>Thousands of microbial genomes shed light on interconnected biogeochemical processes in an aquifer system.</title>
        <authorList>
            <person name="Anantharaman K."/>
            <person name="Brown C.T."/>
            <person name="Hug L.A."/>
            <person name="Sharon I."/>
            <person name="Castelle C.J."/>
            <person name="Probst A.J."/>
            <person name="Thomas B.C."/>
            <person name="Singh A."/>
            <person name="Wilkins M.J."/>
            <person name="Karaoz U."/>
            <person name="Brodie E.L."/>
            <person name="Williams K.H."/>
            <person name="Hubbard S.S."/>
            <person name="Banfield J.F."/>
        </authorList>
    </citation>
    <scope>NUCLEOTIDE SEQUENCE [LARGE SCALE GENOMIC DNA]</scope>
</reference>
<protein>
    <recommendedName>
        <fullName evidence="3">Metallopeptidase family protein</fullName>
    </recommendedName>
</protein>
<comment type="caution">
    <text evidence="1">The sequence shown here is derived from an EMBL/GenBank/DDBJ whole genome shotgun (WGS) entry which is preliminary data.</text>
</comment>
<proteinExistence type="predicted"/>
<dbReference type="InterPro" id="IPR038555">
    <property type="entry name" value="Zincin_1_sf"/>
</dbReference>
<evidence type="ECO:0000313" key="2">
    <source>
        <dbReference type="Proteomes" id="UP000178059"/>
    </source>
</evidence>
<dbReference type="EMBL" id="MFTT01000001">
    <property type="protein sequence ID" value="OGI70657.1"/>
    <property type="molecule type" value="Genomic_DNA"/>
</dbReference>
<name>A0A1F6VLU6_9BACT</name>